<evidence type="ECO:0000313" key="2">
    <source>
        <dbReference type="EMBL" id="EKC45168.1"/>
    </source>
</evidence>
<feature type="domain" description="Stage III sporulation protein AA AAA+ ATPase" evidence="1">
    <location>
        <begin position="12"/>
        <end position="148"/>
    </location>
</feature>
<dbReference type="Pfam" id="PF19568">
    <property type="entry name" value="Spore_III_AA"/>
    <property type="match status" value="1"/>
</dbReference>
<dbReference type="AlphaFoldDB" id="K1RI99"/>
<name>K1RI99_9ZZZZ</name>
<accession>K1RI99</accession>
<reference evidence="2" key="1">
    <citation type="journal article" date="2013" name="Environ. Microbiol.">
        <title>Microbiota from the distal guts of lean and obese adolescents exhibit partial functional redundancy besides clear differences in community structure.</title>
        <authorList>
            <person name="Ferrer M."/>
            <person name="Ruiz A."/>
            <person name="Lanza F."/>
            <person name="Haange S.B."/>
            <person name="Oberbach A."/>
            <person name="Till H."/>
            <person name="Bargiela R."/>
            <person name="Campoy C."/>
            <person name="Segura M.T."/>
            <person name="Richter M."/>
            <person name="von Bergen M."/>
            <person name="Seifert J."/>
            <person name="Suarez A."/>
        </authorList>
    </citation>
    <scope>NUCLEOTIDE SEQUENCE</scope>
</reference>
<protein>
    <submittedName>
        <fullName evidence="2">Stage III sporulation protein AA</fullName>
    </submittedName>
</protein>
<proteinExistence type="predicted"/>
<organism evidence="2">
    <name type="scientific">human gut metagenome</name>
    <dbReference type="NCBI Taxonomy" id="408170"/>
    <lineage>
        <taxon>unclassified sequences</taxon>
        <taxon>metagenomes</taxon>
        <taxon>organismal metagenomes</taxon>
    </lineage>
</organism>
<dbReference type="InterPro" id="IPR045735">
    <property type="entry name" value="Spore_III_AA_AAA+_ATPase"/>
</dbReference>
<evidence type="ECO:0000259" key="1">
    <source>
        <dbReference type="Pfam" id="PF19568"/>
    </source>
</evidence>
<dbReference type="EMBL" id="AJWY01013985">
    <property type="protein sequence ID" value="EKC45168.1"/>
    <property type="molecule type" value="Genomic_DNA"/>
</dbReference>
<gene>
    <name evidence="2" type="ORF">LEA_20349</name>
</gene>
<sequence>MESGKDFLSDIFYYLPPRIRAFFLKLPPNICDEITEIRLRADKPVSIVTRNGCAFITSGGRMSFICSDNLPVITGSEISDMVTKMCGYSVYSHQSDLVNGFITLKGGCRVGICGTAVIQNGAVTAIRELTSVNIRVAREIKGCSDAISDRLF</sequence>
<comment type="caution">
    <text evidence="2">The sequence shown here is derived from an EMBL/GenBank/DDBJ whole genome shotgun (WGS) entry which is preliminary data.</text>
</comment>